<reference evidence="2" key="1">
    <citation type="journal article" date="2022" name="bioRxiv">
        <title>Sequencing and chromosome-scale assembly of the giantPleurodeles waltlgenome.</title>
        <authorList>
            <person name="Brown T."/>
            <person name="Elewa A."/>
            <person name="Iarovenko S."/>
            <person name="Subramanian E."/>
            <person name="Araus A.J."/>
            <person name="Petzold A."/>
            <person name="Susuki M."/>
            <person name="Suzuki K.-i.T."/>
            <person name="Hayashi T."/>
            <person name="Toyoda A."/>
            <person name="Oliveira C."/>
            <person name="Osipova E."/>
            <person name="Leigh N.D."/>
            <person name="Simon A."/>
            <person name="Yun M.H."/>
        </authorList>
    </citation>
    <scope>NUCLEOTIDE SEQUENCE</scope>
    <source>
        <strain evidence="2">20211129_DDA</strain>
        <tissue evidence="2">Liver</tissue>
    </source>
</reference>
<dbReference type="EMBL" id="JANPWB010000008">
    <property type="protein sequence ID" value="KAJ1161172.1"/>
    <property type="molecule type" value="Genomic_DNA"/>
</dbReference>
<protein>
    <recommendedName>
        <fullName evidence="4">L1 transposable element RRM domain-containing protein</fullName>
    </recommendedName>
</protein>
<name>A0AAV7S9D8_PLEWA</name>
<dbReference type="PANTHER" id="PTHR11505">
    <property type="entry name" value="L1 TRANSPOSABLE ELEMENT-RELATED"/>
    <property type="match status" value="1"/>
</dbReference>
<dbReference type="InterPro" id="IPR004244">
    <property type="entry name" value="Transposase_22"/>
</dbReference>
<dbReference type="Gene3D" id="3.30.70.1820">
    <property type="entry name" value="L1 transposable element, RRM domain"/>
    <property type="match status" value="1"/>
</dbReference>
<feature type="compositionally biased region" description="Polar residues" evidence="1">
    <location>
        <begin position="40"/>
        <end position="50"/>
    </location>
</feature>
<feature type="compositionally biased region" description="Polar residues" evidence="1">
    <location>
        <begin position="62"/>
        <end position="71"/>
    </location>
</feature>
<accession>A0AAV7S9D8</accession>
<proteinExistence type="predicted"/>
<evidence type="ECO:0008006" key="4">
    <source>
        <dbReference type="Google" id="ProtNLM"/>
    </source>
</evidence>
<evidence type="ECO:0000313" key="2">
    <source>
        <dbReference type="EMBL" id="KAJ1161172.1"/>
    </source>
</evidence>
<evidence type="ECO:0000313" key="3">
    <source>
        <dbReference type="Proteomes" id="UP001066276"/>
    </source>
</evidence>
<dbReference type="Proteomes" id="UP001066276">
    <property type="component" value="Chromosome 4_2"/>
</dbReference>
<gene>
    <name evidence="2" type="ORF">NDU88_001659</name>
</gene>
<feature type="region of interest" description="Disordered" evidence="1">
    <location>
        <begin position="1"/>
        <end position="76"/>
    </location>
</feature>
<sequence>MTPDFRVPAGENREDGRQSGEEEEDAEEPNETARGEQDQNEGSSGNSNVPRTGADPVRGNFSIDSNKTQALEESVETMREDLRKNKEEIQQQKGTERDLQEKLEYLENNSRRNNLRILNVPEGVQGLDLKKYIVSLIKKVIPLDETEAQIINDIQRVHSDPFRRNLNIKKPWRILVNFQTYSLKEKIIGKALDRGSSETGEIKFEIRSDLSRLTLNRQWELGKRLEEFKNLGAVARLKSPANLRVMFNNKMFNIRDPAAADDLIETIRKGKMV</sequence>
<comment type="caution">
    <text evidence="2">The sequence shown here is derived from an EMBL/GenBank/DDBJ whole genome shotgun (WGS) entry which is preliminary data.</text>
</comment>
<feature type="compositionally biased region" description="Basic and acidic residues" evidence="1">
    <location>
        <begin position="11"/>
        <end position="20"/>
    </location>
</feature>
<dbReference type="AlphaFoldDB" id="A0AAV7S9D8"/>
<organism evidence="2 3">
    <name type="scientific">Pleurodeles waltl</name>
    <name type="common">Iberian ribbed newt</name>
    <dbReference type="NCBI Taxonomy" id="8319"/>
    <lineage>
        <taxon>Eukaryota</taxon>
        <taxon>Metazoa</taxon>
        <taxon>Chordata</taxon>
        <taxon>Craniata</taxon>
        <taxon>Vertebrata</taxon>
        <taxon>Euteleostomi</taxon>
        <taxon>Amphibia</taxon>
        <taxon>Batrachia</taxon>
        <taxon>Caudata</taxon>
        <taxon>Salamandroidea</taxon>
        <taxon>Salamandridae</taxon>
        <taxon>Pleurodelinae</taxon>
        <taxon>Pleurodeles</taxon>
    </lineage>
</organism>
<feature type="compositionally biased region" description="Acidic residues" evidence="1">
    <location>
        <begin position="21"/>
        <end position="30"/>
    </location>
</feature>
<keyword evidence="3" id="KW-1185">Reference proteome</keyword>
<evidence type="ECO:0000256" key="1">
    <source>
        <dbReference type="SAM" id="MobiDB-lite"/>
    </source>
</evidence>